<protein>
    <recommendedName>
        <fullName evidence="5">MYND-type domain-containing protein</fullName>
    </recommendedName>
</protein>
<dbReference type="Proteomes" id="UP000596902">
    <property type="component" value="Unassembled WGS sequence"/>
</dbReference>
<sequence>MAAEVVQQAWLTLKKYTWPIPITKVKLEDQKVRAYEGGTATKTLFSDLSDIWFPDQVGKHALMCFRYPFMPLVLTESLITQLIKQSESHLHEVEVELKDPLPTVTFVHANGTRKSNWPFHRLMLLRITPRRSGKRWYMNPSGADFGLTQNIFSAAEFESVHVKRLCRVFNVGKCREFEEACAKIQRSDSFLTQIDLTIAWLMRKVLSNFLWQPGNALASIVRRPGTVSSAWKQSLTNVLTETTRGYVARYDPSQYLHAVHRETDRIVCEGMIQEVAHRHIFVDVRMAAERADNSAPETDAADESIQRLGTGSCAGGNKADEPGVDEIPNSNMEPEVQAACVVCGEPAHNRCSACNMDTSPRRYCGKVCQVKDWPTHKKACKDIQNTNLEKKLTRMVEIVQQGYYDFKKNTWHMPVVRMERHGSDELRLTVIGPLDGSRTGYFVKFPQLPVSDKRTENAILCAMAHNEYSAWMYSIIGGLTEGLDVKIEEVDIFLTPRPHTVKVRQINDDETKLYPGYFPNYQHGVLRVTSTKTRKVWAVDISGAQYGIYQALWTWEEYQYCFMGDVHRVFPFGFLKSALRRMGAIQGEPTLVFRVAGKVADCLASEVNKDWQIVSGVTLSQMVVLDEENFAKRKLELLRFMDDVVRTFVHANDFQAEYKAAMAYERNNPGVSEQRVAEVFSDCLATMASFGTD</sequence>
<keyword evidence="7" id="KW-1185">Reference proteome</keyword>
<evidence type="ECO:0000256" key="2">
    <source>
        <dbReference type="ARBA" id="ARBA00022771"/>
    </source>
</evidence>
<dbReference type="RefSeq" id="XP_038789644.1">
    <property type="nucleotide sequence ID" value="XM_038928366.1"/>
</dbReference>
<organism evidence="6 7">
    <name type="scientific">Alternaria burnsii</name>
    <dbReference type="NCBI Taxonomy" id="1187904"/>
    <lineage>
        <taxon>Eukaryota</taxon>
        <taxon>Fungi</taxon>
        <taxon>Dikarya</taxon>
        <taxon>Ascomycota</taxon>
        <taxon>Pezizomycotina</taxon>
        <taxon>Dothideomycetes</taxon>
        <taxon>Pleosporomycetidae</taxon>
        <taxon>Pleosporales</taxon>
        <taxon>Pleosporineae</taxon>
        <taxon>Pleosporaceae</taxon>
        <taxon>Alternaria</taxon>
        <taxon>Alternaria sect. Alternaria</taxon>
    </lineage>
</organism>
<dbReference type="EMBL" id="JAAABM010000003">
    <property type="protein sequence ID" value="KAF7679571.1"/>
    <property type="molecule type" value="Genomic_DNA"/>
</dbReference>
<evidence type="ECO:0000259" key="5">
    <source>
        <dbReference type="PROSITE" id="PS50865"/>
    </source>
</evidence>
<evidence type="ECO:0000313" key="7">
    <source>
        <dbReference type="Proteomes" id="UP000596902"/>
    </source>
</evidence>
<accession>A0A8H7EIX9</accession>
<dbReference type="InterPro" id="IPR002893">
    <property type="entry name" value="Znf_MYND"/>
</dbReference>
<feature type="domain" description="MYND-type" evidence="5">
    <location>
        <begin position="340"/>
        <end position="380"/>
    </location>
</feature>
<proteinExistence type="predicted"/>
<evidence type="ECO:0000256" key="4">
    <source>
        <dbReference type="PROSITE-ProRule" id="PRU00134"/>
    </source>
</evidence>
<evidence type="ECO:0000313" key="6">
    <source>
        <dbReference type="EMBL" id="KAF7679571.1"/>
    </source>
</evidence>
<comment type="caution">
    <text evidence="6">The sequence shown here is derived from an EMBL/GenBank/DDBJ whole genome shotgun (WGS) entry which is preliminary data.</text>
</comment>
<dbReference type="AlphaFoldDB" id="A0A8H7EIX9"/>
<gene>
    <name evidence="6" type="ORF">GT037_003319</name>
</gene>
<dbReference type="SUPFAM" id="SSF144232">
    <property type="entry name" value="HIT/MYND zinc finger-like"/>
    <property type="match status" value="1"/>
</dbReference>
<keyword evidence="2 4" id="KW-0863">Zinc-finger</keyword>
<dbReference type="GeneID" id="62201544"/>
<keyword evidence="3" id="KW-0862">Zinc</keyword>
<dbReference type="Gene3D" id="6.10.140.2220">
    <property type="match status" value="1"/>
</dbReference>
<dbReference type="GO" id="GO:0008270">
    <property type="term" value="F:zinc ion binding"/>
    <property type="evidence" value="ECO:0007669"/>
    <property type="project" value="UniProtKB-KW"/>
</dbReference>
<reference evidence="6" key="2">
    <citation type="submission" date="2020-08" db="EMBL/GenBank/DDBJ databases">
        <title>Draft Genome Sequence of Cumin Blight Pathogen Alternaria burnsii.</title>
        <authorList>
            <person name="Feng Z."/>
        </authorList>
    </citation>
    <scope>NUCLEOTIDE SEQUENCE</scope>
    <source>
        <strain evidence="6">CBS107.38</strain>
    </source>
</reference>
<name>A0A8H7EIX9_9PLEO</name>
<keyword evidence="1" id="KW-0479">Metal-binding</keyword>
<dbReference type="Pfam" id="PF01753">
    <property type="entry name" value="zf-MYND"/>
    <property type="match status" value="1"/>
</dbReference>
<dbReference type="PROSITE" id="PS50865">
    <property type="entry name" value="ZF_MYND_2"/>
    <property type="match status" value="1"/>
</dbReference>
<evidence type="ECO:0000256" key="1">
    <source>
        <dbReference type="ARBA" id="ARBA00022723"/>
    </source>
</evidence>
<evidence type="ECO:0000256" key="3">
    <source>
        <dbReference type="ARBA" id="ARBA00022833"/>
    </source>
</evidence>
<reference evidence="6" key="1">
    <citation type="submission" date="2020-01" db="EMBL/GenBank/DDBJ databases">
        <authorList>
            <person name="Feng Z.H.Z."/>
        </authorList>
    </citation>
    <scope>NUCLEOTIDE SEQUENCE</scope>
    <source>
        <strain evidence="6">CBS107.38</strain>
    </source>
</reference>